<feature type="domain" description="SMP-30/Gluconolactonase/LRE-like region" evidence="4">
    <location>
        <begin position="21"/>
        <end position="290"/>
    </location>
</feature>
<name>A0A2G5I883_CERBT</name>
<gene>
    <name evidence="5" type="ORF">CB0940_01573</name>
    <name evidence="6" type="ORF">RHO25_001622</name>
</gene>
<feature type="active site" description="Proton donor/acceptor" evidence="2">
    <location>
        <position position="235"/>
    </location>
</feature>
<dbReference type="Gene3D" id="2.120.10.30">
    <property type="entry name" value="TolB, C-terminal domain"/>
    <property type="match status" value="1"/>
</dbReference>
<dbReference type="GO" id="GO:0004341">
    <property type="term" value="F:gluconolactonase activity"/>
    <property type="evidence" value="ECO:0007669"/>
    <property type="project" value="TreeGrafter"/>
</dbReference>
<feature type="binding site" evidence="3">
    <location>
        <position position="23"/>
    </location>
    <ligand>
        <name>a divalent metal cation</name>
        <dbReference type="ChEBI" id="CHEBI:60240"/>
    </ligand>
</feature>
<dbReference type="PANTHER" id="PTHR10907">
    <property type="entry name" value="REGUCALCIN"/>
    <property type="match status" value="1"/>
</dbReference>
<sequence>MPHEIKKYKITSPYLPISCGLGEAPFYEASTNSLRFVDIVKEKLHTIDLKEGPGSHKEWDLVYSIGTTADIEGEDGSEKFIFGGKSGYGIFDKKTGKMRILKEFWTEAEKKDDGGGKPGKGSSLAHRMRSNDGAVDTKGRFYVGTMNDPAVLGSKPFTDEGIIFRLDPDLSMHRVKSNVTIPNGTSWSLNDDTIYLTDSPIGEIRQYPYNPGTGEIRFDEGKTFFKCPIEGGVPDGHCQDEEGHFWVALFGTGKVVRVDPKGEIVAEVDVPTRCVTCPEICGTELFITTAEEEEPEKYPWSVKYQGGLFKVDVGVKGSKRNKFRLEKGVEL</sequence>
<dbReference type="InterPro" id="IPR011042">
    <property type="entry name" value="6-blade_b-propeller_TolB-like"/>
</dbReference>
<dbReference type="AlphaFoldDB" id="A0A2G5I883"/>
<reference evidence="6 8" key="2">
    <citation type="submission" date="2023-09" db="EMBL/GenBank/DDBJ databases">
        <title>Complete-Gapless Cercospora beticola genome.</title>
        <authorList>
            <person name="Wyatt N.A."/>
            <person name="Spanner R.E."/>
            <person name="Bolton M.D."/>
        </authorList>
    </citation>
    <scope>NUCLEOTIDE SEQUENCE [LARGE SCALE GENOMIC DNA]</scope>
    <source>
        <strain evidence="6">Cb09-40</strain>
    </source>
</reference>
<evidence type="ECO:0000313" key="6">
    <source>
        <dbReference type="EMBL" id="WPA97014.1"/>
    </source>
</evidence>
<evidence type="ECO:0000256" key="1">
    <source>
        <dbReference type="ARBA" id="ARBA00008853"/>
    </source>
</evidence>
<dbReference type="Proteomes" id="UP000230605">
    <property type="component" value="Chromosome 1"/>
</dbReference>
<dbReference type="InterPro" id="IPR005511">
    <property type="entry name" value="SMP-30"/>
</dbReference>
<dbReference type="SUPFAM" id="SSF63829">
    <property type="entry name" value="Calcium-dependent phosphotriesterase"/>
    <property type="match status" value="1"/>
</dbReference>
<evidence type="ECO:0000313" key="7">
    <source>
        <dbReference type="Proteomes" id="UP000230605"/>
    </source>
</evidence>
<feature type="binding site" evidence="3">
    <location>
        <position position="235"/>
    </location>
    <ligand>
        <name>a divalent metal cation</name>
        <dbReference type="ChEBI" id="CHEBI:60240"/>
    </ligand>
</feature>
<dbReference type="PANTHER" id="PTHR10907:SF47">
    <property type="entry name" value="REGUCALCIN"/>
    <property type="match status" value="1"/>
</dbReference>
<organism evidence="5 7">
    <name type="scientific">Cercospora beticola</name>
    <name type="common">Sugarbeet leaf spot fungus</name>
    <dbReference type="NCBI Taxonomy" id="122368"/>
    <lineage>
        <taxon>Eukaryota</taxon>
        <taxon>Fungi</taxon>
        <taxon>Dikarya</taxon>
        <taxon>Ascomycota</taxon>
        <taxon>Pezizomycotina</taxon>
        <taxon>Dothideomycetes</taxon>
        <taxon>Dothideomycetidae</taxon>
        <taxon>Mycosphaerellales</taxon>
        <taxon>Mycosphaerellaceae</taxon>
        <taxon>Cercospora</taxon>
    </lineage>
</organism>
<dbReference type="Pfam" id="PF08450">
    <property type="entry name" value="SGL"/>
    <property type="match status" value="1"/>
</dbReference>
<feature type="binding site" evidence="3">
    <location>
        <position position="131"/>
    </location>
    <ligand>
        <name>substrate</name>
    </ligand>
</feature>
<dbReference type="InterPro" id="IPR013658">
    <property type="entry name" value="SGL"/>
</dbReference>
<keyword evidence="8" id="KW-1185">Reference proteome</keyword>
<dbReference type="GO" id="GO:0005509">
    <property type="term" value="F:calcium ion binding"/>
    <property type="evidence" value="ECO:0007669"/>
    <property type="project" value="TreeGrafter"/>
</dbReference>
<comment type="cofactor">
    <cofactor evidence="3">
        <name>Zn(2+)</name>
        <dbReference type="ChEBI" id="CHEBI:29105"/>
    </cofactor>
    <text evidence="3">Binds 1 divalent metal cation per subunit.</text>
</comment>
<comment type="similarity">
    <text evidence="1">Belongs to the SMP-30/CGR1 family.</text>
</comment>
<protein>
    <submittedName>
        <fullName evidence="5">Putative sugar lactone lactonase</fullName>
    </submittedName>
</protein>
<proteinExistence type="inferred from homology"/>
<evidence type="ECO:0000313" key="8">
    <source>
        <dbReference type="Proteomes" id="UP001302367"/>
    </source>
</evidence>
<dbReference type="OrthoDB" id="423498at2759"/>
<dbReference type="Proteomes" id="UP001302367">
    <property type="component" value="Chromosome 1"/>
</dbReference>
<dbReference type="EMBL" id="CP134184">
    <property type="protein sequence ID" value="WPA97014.1"/>
    <property type="molecule type" value="Genomic_DNA"/>
</dbReference>
<reference evidence="5 7" key="1">
    <citation type="submission" date="2015-10" db="EMBL/GenBank/DDBJ databases">
        <title>The cercosporin biosynthetic gene cluster was horizontally transferred to several fungal lineages and shown to be expanded in Cercospora beticola based on microsynteny with recipient genomes.</title>
        <authorList>
            <person name="De Jonge R."/>
            <person name="Ebert M.K."/>
            <person name="Suttle J.C."/>
            <person name="Jurick Ii W.M."/>
            <person name="Secor G.A."/>
            <person name="Thomma B.P."/>
            <person name="Van De Peer Y."/>
            <person name="Bolton M.D."/>
        </authorList>
    </citation>
    <scope>NUCLEOTIDE SEQUENCE [LARGE SCALE GENOMIC DNA]</scope>
    <source>
        <strain evidence="5 7">09-40</strain>
    </source>
</reference>
<feature type="binding site" evidence="3">
    <location>
        <position position="129"/>
    </location>
    <ligand>
        <name>substrate</name>
    </ligand>
</feature>
<keyword evidence="3" id="KW-0862">Zinc</keyword>
<dbReference type="EMBL" id="LKMD01000100">
    <property type="protein sequence ID" value="PIB00995.1"/>
    <property type="molecule type" value="Genomic_DNA"/>
</dbReference>
<feature type="binding site" evidence="3">
    <location>
        <position position="183"/>
    </location>
    <ligand>
        <name>a divalent metal cation</name>
        <dbReference type="ChEBI" id="CHEBI:60240"/>
    </ligand>
</feature>
<evidence type="ECO:0000256" key="2">
    <source>
        <dbReference type="PIRSR" id="PIRSR605511-1"/>
    </source>
</evidence>
<evidence type="ECO:0000256" key="3">
    <source>
        <dbReference type="PIRSR" id="PIRSR605511-2"/>
    </source>
</evidence>
<evidence type="ECO:0000313" key="5">
    <source>
        <dbReference type="EMBL" id="PIB00995.1"/>
    </source>
</evidence>
<keyword evidence="3" id="KW-0479">Metal-binding</keyword>
<dbReference type="PRINTS" id="PR01790">
    <property type="entry name" value="SMP30FAMILY"/>
</dbReference>
<evidence type="ECO:0000259" key="4">
    <source>
        <dbReference type="Pfam" id="PF08450"/>
    </source>
</evidence>
<accession>A0A2G5I883</accession>